<keyword evidence="4 9" id="KW-0347">Helicase</keyword>
<evidence type="ECO:0000256" key="3">
    <source>
        <dbReference type="ARBA" id="ARBA00022801"/>
    </source>
</evidence>
<dbReference type="PROSITE" id="PS51194">
    <property type="entry name" value="HELICASE_CTER"/>
    <property type="match status" value="1"/>
</dbReference>
<feature type="domain" description="Helicase ATP-binding" evidence="6">
    <location>
        <begin position="33"/>
        <end position="204"/>
    </location>
</feature>
<dbReference type="InterPro" id="IPR012677">
    <property type="entry name" value="Nucleotide-bd_a/b_plait_sf"/>
</dbReference>
<proteinExistence type="predicted"/>
<dbReference type="PROSITE" id="PS51195">
    <property type="entry name" value="Q_MOTIF"/>
    <property type="match status" value="1"/>
</dbReference>
<dbReference type="Pfam" id="PF03880">
    <property type="entry name" value="DbpA"/>
    <property type="match status" value="1"/>
</dbReference>
<dbReference type="GO" id="GO:0003676">
    <property type="term" value="F:nucleic acid binding"/>
    <property type="evidence" value="ECO:0007669"/>
    <property type="project" value="InterPro"/>
</dbReference>
<evidence type="ECO:0000259" key="8">
    <source>
        <dbReference type="PROSITE" id="PS51195"/>
    </source>
</evidence>
<dbReference type="SMART" id="SM00487">
    <property type="entry name" value="DEXDc"/>
    <property type="match status" value="1"/>
</dbReference>
<dbReference type="NCBIfam" id="NF008744">
    <property type="entry name" value="PRK11776.1"/>
    <property type="match status" value="1"/>
</dbReference>
<dbReference type="InterPro" id="IPR000629">
    <property type="entry name" value="RNA-helicase_DEAD-box_CS"/>
</dbReference>
<dbReference type="InterPro" id="IPR014001">
    <property type="entry name" value="Helicase_ATP-bd"/>
</dbReference>
<dbReference type="CDD" id="cd18787">
    <property type="entry name" value="SF2_C_DEAD"/>
    <property type="match status" value="1"/>
</dbReference>
<evidence type="ECO:0000256" key="1">
    <source>
        <dbReference type="ARBA" id="ARBA00022490"/>
    </source>
</evidence>
<name>A0A1W1C2G8_9ZZZZ</name>
<gene>
    <name evidence="9" type="ORF">MNB_SV-14-1336</name>
</gene>
<feature type="domain" description="DEAD-box RNA helicase Q" evidence="8">
    <location>
        <begin position="2"/>
        <end position="30"/>
    </location>
</feature>
<dbReference type="InterPro" id="IPR005580">
    <property type="entry name" value="DbpA/CsdA_RNA-bd_dom"/>
</dbReference>
<dbReference type="GO" id="GO:0016787">
    <property type="term" value="F:hydrolase activity"/>
    <property type="evidence" value="ECO:0007669"/>
    <property type="project" value="UniProtKB-KW"/>
</dbReference>
<dbReference type="Pfam" id="PF00271">
    <property type="entry name" value="Helicase_C"/>
    <property type="match status" value="1"/>
</dbReference>
<organism evidence="9">
    <name type="scientific">hydrothermal vent metagenome</name>
    <dbReference type="NCBI Taxonomy" id="652676"/>
    <lineage>
        <taxon>unclassified sequences</taxon>
        <taxon>metagenomes</taxon>
        <taxon>ecological metagenomes</taxon>
    </lineage>
</organism>
<dbReference type="Gene3D" id="3.30.70.330">
    <property type="match status" value="1"/>
</dbReference>
<evidence type="ECO:0000256" key="5">
    <source>
        <dbReference type="ARBA" id="ARBA00022840"/>
    </source>
</evidence>
<dbReference type="PROSITE" id="PS51192">
    <property type="entry name" value="HELICASE_ATP_BIND_1"/>
    <property type="match status" value="1"/>
</dbReference>
<dbReference type="InterPro" id="IPR001650">
    <property type="entry name" value="Helicase_C-like"/>
</dbReference>
<dbReference type="InterPro" id="IPR027417">
    <property type="entry name" value="P-loop_NTPase"/>
</dbReference>
<dbReference type="PANTHER" id="PTHR47959:SF1">
    <property type="entry name" value="ATP-DEPENDENT RNA HELICASE DBPA"/>
    <property type="match status" value="1"/>
</dbReference>
<dbReference type="InterPro" id="IPR011545">
    <property type="entry name" value="DEAD/DEAH_box_helicase_dom"/>
</dbReference>
<keyword evidence="2" id="KW-0547">Nucleotide-binding</keyword>
<evidence type="ECO:0000256" key="2">
    <source>
        <dbReference type="ARBA" id="ARBA00022741"/>
    </source>
</evidence>
<dbReference type="CDD" id="cd00268">
    <property type="entry name" value="DEADc"/>
    <property type="match status" value="1"/>
</dbReference>
<dbReference type="FunFam" id="3.40.50.300:FF:000108">
    <property type="entry name" value="ATP-dependent RNA helicase RhlE"/>
    <property type="match status" value="1"/>
</dbReference>
<dbReference type="SMART" id="SM00490">
    <property type="entry name" value="HELICc"/>
    <property type="match status" value="1"/>
</dbReference>
<keyword evidence="1" id="KW-0963">Cytoplasm</keyword>
<dbReference type="PANTHER" id="PTHR47959">
    <property type="entry name" value="ATP-DEPENDENT RNA HELICASE RHLE-RELATED"/>
    <property type="match status" value="1"/>
</dbReference>
<dbReference type="GO" id="GO:0005829">
    <property type="term" value="C:cytosol"/>
    <property type="evidence" value="ECO:0007669"/>
    <property type="project" value="TreeGrafter"/>
</dbReference>
<evidence type="ECO:0000259" key="7">
    <source>
        <dbReference type="PROSITE" id="PS51194"/>
    </source>
</evidence>
<sequence length="452" mass="50513">MISFKELSLPSEVLSNLSNLGYTNPTPIQKKAIPLIIKGKDIIAKAKTGSGKTLGFALPLILKLDEDEHFPQALIIAPTRELSEQIAMECRRLAQYKKDVKIITLYGGTSLTKQVSSLEKGADIIIGTPGRLLDHFSRETIHLGQIKTLILDEADRMLDMGFADDILKLVSNLPKQRQTLLFSATYPENIDKLTKVILKNPIEIKIESEKEKIDIKEYVYSVNDKDKALITTLQHFQPSLAIVFCNTKVKTVEVSTMLHEKGFDVATLNGDLEQYERQEMLLQFANTSLPILVATDLASRGLDIKDVDIVINYDIPMKSEDYTHRIGRTGRANKSGLAVSLCDEYGLQKLSEIKPELKSSSINDLRPNKNFYLQGSVQTLCIDGGKKKKIRAGDILGTLCKDIGIENRLIGKINVYATHSYVAIDKSVIKKAFNGLKNGKIKGKKLRVWWLN</sequence>
<reference evidence="9" key="1">
    <citation type="submission" date="2016-10" db="EMBL/GenBank/DDBJ databases">
        <authorList>
            <person name="de Groot N.N."/>
        </authorList>
    </citation>
    <scope>NUCLEOTIDE SEQUENCE</scope>
</reference>
<dbReference type="GO" id="GO:0005524">
    <property type="term" value="F:ATP binding"/>
    <property type="evidence" value="ECO:0007669"/>
    <property type="project" value="UniProtKB-KW"/>
</dbReference>
<dbReference type="PROSITE" id="PS00039">
    <property type="entry name" value="DEAD_ATP_HELICASE"/>
    <property type="match status" value="1"/>
</dbReference>
<dbReference type="SUPFAM" id="SSF52540">
    <property type="entry name" value="P-loop containing nucleoside triphosphate hydrolases"/>
    <property type="match status" value="1"/>
</dbReference>
<dbReference type="Pfam" id="PF00270">
    <property type="entry name" value="DEAD"/>
    <property type="match status" value="1"/>
</dbReference>
<keyword evidence="3" id="KW-0378">Hydrolase</keyword>
<evidence type="ECO:0000256" key="4">
    <source>
        <dbReference type="ARBA" id="ARBA00022806"/>
    </source>
</evidence>
<evidence type="ECO:0000313" key="9">
    <source>
        <dbReference type="EMBL" id="SFV60038.1"/>
    </source>
</evidence>
<dbReference type="AlphaFoldDB" id="A0A1W1C2G8"/>
<evidence type="ECO:0000259" key="6">
    <source>
        <dbReference type="PROSITE" id="PS51192"/>
    </source>
</evidence>
<dbReference type="InterPro" id="IPR014014">
    <property type="entry name" value="RNA_helicase_DEAD_Q_motif"/>
</dbReference>
<feature type="domain" description="Helicase C-terminal" evidence="7">
    <location>
        <begin position="214"/>
        <end position="373"/>
    </location>
</feature>
<dbReference type="InterPro" id="IPR050079">
    <property type="entry name" value="DEAD_box_RNA_helicase"/>
</dbReference>
<protein>
    <submittedName>
        <fullName evidence="9">ATP-dependent 23S rRNA helicase DbpA</fullName>
    </submittedName>
</protein>
<accession>A0A1W1C2G8</accession>
<dbReference type="EMBL" id="FPHN01000109">
    <property type="protein sequence ID" value="SFV60038.1"/>
    <property type="molecule type" value="Genomic_DNA"/>
</dbReference>
<dbReference type="GO" id="GO:0003724">
    <property type="term" value="F:RNA helicase activity"/>
    <property type="evidence" value="ECO:0007669"/>
    <property type="project" value="InterPro"/>
</dbReference>
<keyword evidence="5" id="KW-0067">ATP-binding</keyword>
<dbReference type="InterPro" id="IPR044742">
    <property type="entry name" value="DEAD/DEAH_RhlB"/>
</dbReference>
<dbReference type="Gene3D" id="3.40.50.300">
    <property type="entry name" value="P-loop containing nucleotide triphosphate hydrolases"/>
    <property type="match status" value="2"/>
</dbReference>